<dbReference type="InterPro" id="IPR023210">
    <property type="entry name" value="NADP_OxRdtase_dom"/>
</dbReference>
<dbReference type="InterPro" id="IPR050523">
    <property type="entry name" value="AKR_Detox_Biosynth"/>
</dbReference>
<evidence type="ECO:0000313" key="4">
    <source>
        <dbReference type="EMBL" id="KAF7117584.1"/>
    </source>
</evidence>
<name>A0A8H6UB50_9EURO</name>
<gene>
    <name evidence="4" type="ORF">CNMCM5793_006636</name>
</gene>
<sequence>MSSRPVQLLFGGASFGPSMSSEFGSLEATKHALDLLGASGVKSIDTARIYPDSEEYLGQAGAAARFSIDTKYPGGFAPTASSKEGVIASIEESLKALKTEQVDVYYIHAPDRRVPLQDLLAGIDTVYRSGKFKRLGLSNFLADEVKEIIHICKENNYVLPSVYQGNYNAVARHSESALLQILREHGIAYYAYSPIAGGFLTKDVEALVAGGSGRWDPKTPTGGIFNALYAKPAMLEGLKLWGELAAEAGIPKAELAYRWVAYHSVLKAEFGDGLIFGSRNERQLRHTLEGLRNGPLPPDVVERVERVWEIVKDEAPVDNFNRLNSIVSDALNTGVATVTKGTRLAGSSQAAAAVKQIQRYASGACFFHETMSSLRRIGRSIPMAVREIVVRSLATDVLSGAQCVLQDGPEYANR</sequence>
<dbReference type="InterPro" id="IPR020471">
    <property type="entry name" value="AKR"/>
</dbReference>
<keyword evidence="1" id="KW-0560">Oxidoreductase</keyword>
<comment type="caution">
    <text evidence="4">The sequence shown here is derived from an EMBL/GenBank/DDBJ whole genome shotgun (WGS) entry which is preliminary data.</text>
</comment>
<evidence type="ECO:0000259" key="3">
    <source>
        <dbReference type="Pfam" id="PF00248"/>
    </source>
</evidence>
<dbReference type="AlphaFoldDB" id="A0A8H6UB50"/>
<evidence type="ECO:0000256" key="2">
    <source>
        <dbReference type="ARBA" id="ARBA00038157"/>
    </source>
</evidence>
<feature type="domain" description="NADP-dependent oxidoreductase" evidence="3">
    <location>
        <begin position="8"/>
        <end position="308"/>
    </location>
</feature>
<accession>A0A8H6UB50</accession>
<proteinExistence type="inferred from homology"/>
<evidence type="ECO:0000313" key="5">
    <source>
        <dbReference type="Proteomes" id="UP000630445"/>
    </source>
</evidence>
<comment type="similarity">
    <text evidence="2">Belongs to the aldo/keto reductase family. Aldo/keto reductase 2 subfamily.</text>
</comment>
<protein>
    <recommendedName>
        <fullName evidence="3">NADP-dependent oxidoreductase domain-containing protein</fullName>
    </recommendedName>
</protein>
<dbReference type="Gene3D" id="3.20.20.100">
    <property type="entry name" value="NADP-dependent oxidoreductase domain"/>
    <property type="match status" value="1"/>
</dbReference>
<organism evidence="4 5">
    <name type="scientific">Aspergillus hiratsukae</name>
    <dbReference type="NCBI Taxonomy" id="1194566"/>
    <lineage>
        <taxon>Eukaryota</taxon>
        <taxon>Fungi</taxon>
        <taxon>Dikarya</taxon>
        <taxon>Ascomycota</taxon>
        <taxon>Pezizomycotina</taxon>
        <taxon>Eurotiomycetes</taxon>
        <taxon>Eurotiomycetidae</taxon>
        <taxon>Eurotiales</taxon>
        <taxon>Aspergillaceae</taxon>
        <taxon>Aspergillus</taxon>
        <taxon>Aspergillus subgen. Fumigati</taxon>
    </lineage>
</organism>
<dbReference type="InterPro" id="IPR036812">
    <property type="entry name" value="NAD(P)_OxRdtase_dom_sf"/>
</dbReference>
<evidence type="ECO:0000256" key="1">
    <source>
        <dbReference type="ARBA" id="ARBA00023002"/>
    </source>
</evidence>
<dbReference type="GO" id="GO:0016491">
    <property type="term" value="F:oxidoreductase activity"/>
    <property type="evidence" value="ECO:0007669"/>
    <property type="project" value="UniProtKB-KW"/>
</dbReference>
<dbReference type="SUPFAM" id="SSF51430">
    <property type="entry name" value="NAD(P)-linked oxidoreductase"/>
    <property type="match status" value="1"/>
</dbReference>
<dbReference type="CDD" id="cd19075">
    <property type="entry name" value="AKR_AKR7A1-5"/>
    <property type="match status" value="1"/>
</dbReference>
<dbReference type="Pfam" id="PF00248">
    <property type="entry name" value="Aldo_ket_red"/>
    <property type="match status" value="1"/>
</dbReference>
<keyword evidence="5" id="KW-1185">Reference proteome</keyword>
<dbReference type="PANTHER" id="PTHR43364">
    <property type="entry name" value="NADH-SPECIFIC METHYLGLYOXAL REDUCTASE-RELATED"/>
    <property type="match status" value="1"/>
</dbReference>
<dbReference type="PRINTS" id="PR00069">
    <property type="entry name" value="ALDKETRDTASE"/>
</dbReference>
<reference evidence="4" key="1">
    <citation type="submission" date="2020-06" db="EMBL/GenBank/DDBJ databases">
        <title>Draft genome sequences of strains closely related to Aspergillus parafelis and Aspergillus hiratsukae.</title>
        <authorList>
            <person name="Dos Santos R.A.C."/>
            <person name="Rivero-Menendez O."/>
            <person name="Steenwyk J.L."/>
            <person name="Mead M.E."/>
            <person name="Goldman G.H."/>
            <person name="Alastruey-Izquierdo A."/>
            <person name="Rokas A."/>
        </authorList>
    </citation>
    <scope>NUCLEOTIDE SEQUENCE</scope>
    <source>
        <strain evidence="4">CNM-CM5793</strain>
    </source>
</reference>
<dbReference type="PANTHER" id="PTHR43364:SF4">
    <property type="entry name" value="NAD(P)-LINKED OXIDOREDUCTASE SUPERFAMILY PROTEIN"/>
    <property type="match status" value="1"/>
</dbReference>
<dbReference type="Proteomes" id="UP000630445">
    <property type="component" value="Unassembled WGS sequence"/>
</dbReference>
<dbReference type="OrthoDB" id="48988at2759"/>
<dbReference type="EMBL" id="JACBAD010002087">
    <property type="protein sequence ID" value="KAF7117584.1"/>
    <property type="molecule type" value="Genomic_DNA"/>
</dbReference>